<evidence type="ECO:0000256" key="8">
    <source>
        <dbReference type="ARBA" id="ARBA00022771"/>
    </source>
</evidence>
<evidence type="ECO:0000259" key="18">
    <source>
        <dbReference type="PROSITE" id="PS51059"/>
    </source>
</evidence>
<feature type="region of interest" description="Disordered" evidence="16">
    <location>
        <begin position="175"/>
        <end position="321"/>
    </location>
</feature>
<dbReference type="FunFam" id="3.90.228.10:FF:000002">
    <property type="entry name" value="Poly [ADP-ribose] polymerase"/>
    <property type="match status" value="1"/>
</dbReference>
<evidence type="ECO:0000256" key="5">
    <source>
        <dbReference type="ARBA" id="ARBA00022723"/>
    </source>
</evidence>
<keyword evidence="12" id="KW-0539">Nucleus</keyword>
<organism evidence="21 22">
    <name type="scientific">Adineta steineri</name>
    <dbReference type="NCBI Taxonomy" id="433720"/>
    <lineage>
        <taxon>Eukaryota</taxon>
        <taxon>Metazoa</taxon>
        <taxon>Spiralia</taxon>
        <taxon>Gnathifera</taxon>
        <taxon>Rotifera</taxon>
        <taxon>Eurotatoria</taxon>
        <taxon>Bdelloidea</taxon>
        <taxon>Adinetida</taxon>
        <taxon>Adinetidae</taxon>
        <taxon>Adineta</taxon>
    </lineage>
</organism>
<evidence type="ECO:0000256" key="6">
    <source>
        <dbReference type="ARBA" id="ARBA00022737"/>
    </source>
</evidence>
<dbReference type="Pfam" id="PF05406">
    <property type="entry name" value="WGR"/>
    <property type="match status" value="1"/>
</dbReference>
<evidence type="ECO:0000256" key="15">
    <source>
        <dbReference type="RuleBase" id="RU362114"/>
    </source>
</evidence>
<dbReference type="FunFam" id="1.20.142.10:FF:000001">
    <property type="entry name" value="Poly [ADP-ribose] polymerase"/>
    <property type="match status" value="1"/>
</dbReference>
<dbReference type="GO" id="GO:0003950">
    <property type="term" value="F:NAD+ poly-ADP-ribosyltransferase activity"/>
    <property type="evidence" value="ECO:0007669"/>
    <property type="project" value="UniProtKB-UniRule"/>
</dbReference>
<dbReference type="SMART" id="SM00678">
    <property type="entry name" value="WWE"/>
    <property type="match status" value="1"/>
</dbReference>
<keyword evidence="8" id="KW-0863">Zinc-finger</keyword>
<keyword evidence="4" id="KW-0548">Nucleotidyltransferase</keyword>
<dbReference type="InterPro" id="IPR050800">
    <property type="entry name" value="ARTD/PARP"/>
</dbReference>
<keyword evidence="2 15" id="KW-0328">Glycosyltransferase</keyword>
<dbReference type="InterPro" id="IPR012317">
    <property type="entry name" value="Poly(ADP-ribose)pol_cat_dom"/>
</dbReference>
<comment type="subcellular location">
    <subcellularLocation>
        <location evidence="1">Nucleus</location>
    </subcellularLocation>
</comment>
<evidence type="ECO:0000259" key="17">
    <source>
        <dbReference type="PROSITE" id="PS50918"/>
    </source>
</evidence>
<proteinExistence type="inferred from homology"/>
<dbReference type="GO" id="GO:0006302">
    <property type="term" value="P:double-strand break repair"/>
    <property type="evidence" value="ECO:0007669"/>
    <property type="project" value="TreeGrafter"/>
</dbReference>
<dbReference type="InterPro" id="IPR036616">
    <property type="entry name" value="Poly(ADP-ribose)pol_reg_dom_sf"/>
</dbReference>
<dbReference type="AlphaFoldDB" id="A0A813N8B8"/>
<evidence type="ECO:0000256" key="9">
    <source>
        <dbReference type="ARBA" id="ARBA00022833"/>
    </source>
</evidence>
<dbReference type="InterPro" id="IPR004102">
    <property type="entry name" value="Poly(ADP-ribose)pol_reg_dom"/>
</dbReference>
<feature type="domain" description="WGR" evidence="20">
    <location>
        <begin position="343"/>
        <end position="440"/>
    </location>
</feature>
<keyword evidence="9" id="KW-0862">Zinc</keyword>
<dbReference type="GO" id="GO:0016779">
    <property type="term" value="F:nucleotidyltransferase activity"/>
    <property type="evidence" value="ECO:0007669"/>
    <property type="project" value="UniProtKB-KW"/>
</dbReference>
<dbReference type="InterPro" id="IPR004170">
    <property type="entry name" value="WWE_dom"/>
</dbReference>
<comment type="similarity">
    <text evidence="13">Belongs to the ARTD/PARP family.</text>
</comment>
<dbReference type="PROSITE" id="PS51059">
    <property type="entry name" value="PARP_CATALYTIC"/>
    <property type="match status" value="1"/>
</dbReference>
<dbReference type="Gene3D" id="3.30.720.50">
    <property type="match status" value="2"/>
</dbReference>
<dbReference type="CDD" id="cd01437">
    <property type="entry name" value="parp_like"/>
    <property type="match status" value="1"/>
</dbReference>
<evidence type="ECO:0000256" key="2">
    <source>
        <dbReference type="ARBA" id="ARBA00022676"/>
    </source>
</evidence>
<dbReference type="Gene3D" id="3.90.228.10">
    <property type="match status" value="1"/>
</dbReference>
<accession>A0A813N8B8</accession>
<dbReference type="OrthoDB" id="429950at2759"/>
<dbReference type="SUPFAM" id="SSF142921">
    <property type="entry name" value="WGR domain-like"/>
    <property type="match status" value="1"/>
</dbReference>
<evidence type="ECO:0000256" key="12">
    <source>
        <dbReference type="ARBA" id="ARBA00023242"/>
    </source>
</evidence>
<dbReference type="CDD" id="cd08003">
    <property type="entry name" value="WGR_PARP2_like"/>
    <property type="match status" value="1"/>
</dbReference>
<evidence type="ECO:0000256" key="14">
    <source>
        <dbReference type="ARBA" id="ARBA00033987"/>
    </source>
</evidence>
<feature type="compositionally biased region" description="Polar residues" evidence="16">
    <location>
        <begin position="193"/>
        <end position="204"/>
    </location>
</feature>
<reference evidence="21" key="1">
    <citation type="submission" date="2021-02" db="EMBL/GenBank/DDBJ databases">
        <authorList>
            <person name="Nowell W R."/>
        </authorList>
    </citation>
    <scope>NUCLEOTIDE SEQUENCE</scope>
</reference>
<dbReference type="InterPro" id="IPR008893">
    <property type="entry name" value="WGR_domain"/>
</dbReference>
<dbReference type="PANTHER" id="PTHR10459">
    <property type="entry name" value="DNA LIGASE"/>
    <property type="match status" value="1"/>
</dbReference>
<evidence type="ECO:0000313" key="21">
    <source>
        <dbReference type="EMBL" id="CAF0733419.1"/>
    </source>
</evidence>
<keyword evidence="5" id="KW-0479">Metal-binding</keyword>
<keyword evidence="3 15" id="KW-0808">Transferase</keyword>
<keyword evidence="7" id="KW-0013">ADP-ribosylation</keyword>
<dbReference type="SUPFAM" id="SSF117839">
    <property type="entry name" value="WWE domain"/>
    <property type="match status" value="2"/>
</dbReference>
<dbReference type="InterPro" id="IPR018123">
    <property type="entry name" value="WWE-dom_subgr"/>
</dbReference>
<dbReference type="GO" id="GO:0008270">
    <property type="term" value="F:zinc ion binding"/>
    <property type="evidence" value="ECO:0007669"/>
    <property type="project" value="UniProtKB-KW"/>
</dbReference>
<evidence type="ECO:0000256" key="16">
    <source>
        <dbReference type="SAM" id="MobiDB-lite"/>
    </source>
</evidence>
<evidence type="ECO:0000313" key="22">
    <source>
        <dbReference type="Proteomes" id="UP000663891"/>
    </source>
</evidence>
<dbReference type="InterPro" id="IPR037197">
    <property type="entry name" value="WWE_dom_sf"/>
</dbReference>
<dbReference type="SUPFAM" id="SSF56399">
    <property type="entry name" value="ADP-ribosylation"/>
    <property type="match status" value="1"/>
</dbReference>
<feature type="domain" description="PARP alpha-helical" evidence="19">
    <location>
        <begin position="474"/>
        <end position="591"/>
    </location>
</feature>
<dbReference type="Pfam" id="PF02825">
    <property type="entry name" value="WWE"/>
    <property type="match status" value="2"/>
</dbReference>
<evidence type="ECO:0000256" key="1">
    <source>
        <dbReference type="ARBA" id="ARBA00004123"/>
    </source>
</evidence>
<evidence type="ECO:0000259" key="20">
    <source>
        <dbReference type="PROSITE" id="PS51977"/>
    </source>
</evidence>
<dbReference type="GO" id="GO:1990404">
    <property type="term" value="F:NAD+-protein mono-ADP-ribosyltransferase activity"/>
    <property type="evidence" value="ECO:0007669"/>
    <property type="project" value="TreeGrafter"/>
</dbReference>
<dbReference type="GO" id="GO:0005730">
    <property type="term" value="C:nucleolus"/>
    <property type="evidence" value="ECO:0007669"/>
    <property type="project" value="TreeGrafter"/>
</dbReference>
<dbReference type="SMART" id="SM00773">
    <property type="entry name" value="WGR"/>
    <property type="match status" value="1"/>
</dbReference>
<name>A0A813N8B8_9BILA</name>
<dbReference type="Gene3D" id="1.20.142.10">
    <property type="entry name" value="Poly(ADP-ribose) polymerase, regulatory domain"/>
    <property type="match status" value="1"/>
</dbReference>
<dbReference type="EMBL" id="CAJNON010000001">
    <property type="protein sequence ID" value="CAF0733419.1"/>
    <property type="molecule type" value="Genomic_DNA"/>
</dbReference>
<evidence type="ECO:0000256" key="10">
    <source>
        <dbReference type="ARBA" id="ARBA00023027"/>
    </source>
</evidence>
<keyword evidence="6" id="KW-0677">Repeat</keyword>
<dbReference type="Gene3D" id="2.20.140.10">
    <property type="entry name" value="WGR domain"/>
    <property type="match status" value="1"/>
</dbReference>
<comment type="catalytic activity">
    <reaction evidence="14">
        <text>NAD(+) + (ADP-D-ribosyl)n-acceptor = nicotinamide + (ADP-D-ribosyl)n+1-acceptor + H(+).</text>
        <dbReference type="EC" id="2.4.2.30"/>
    </reaction>
</comment>
<dbReference type="PROSITE" id="PS51060">
    <property type="entry name" value="PARP_ALPHA_HD"/>
    <property type="match status" value="1"/>
</dbReference>
<evidence type="ECO:0000256" key="11">
    <source>
        <dbReference type="ARBA" id="ARBA00023125"/>
    </source>
</evidence>
<evidence type="ECO:0000256" key="4">
    <source>
        <dbReference type="ARBA" id="ARBA00022695"/>
    </source>
</evidence>
<sequence length="823" mass="93115">MASSRNPTTLSNLNIQWEWEGDKGVWQQFPLDVQQQISQAFNAGNKEVTINQTEEISMTIKFTDMIQINQKTKFMRRLRLCIEFADKNSLSVYEYENESKKWLIYNAEITIKIAHAIENHQTTLLINNRNQSYEVDLEELTETNSETKAVRKIRRVKSMAKIPLAVSTSSNKRSLNFDDQLENTKKKPIVSKSAPTEKSASKPKSTPIEESVSKPKTAPIDKSASKPKSAPIEESVSKPKTAPIDKSASKPKSAPIEESASKSKTAPIEKSASKSKTAPTEETTSKPKTAPIEESASKSKPAPKEKSASKSKPAPIEKSAMRTITTVVGKVPVDSECASMSGKAHVYCEDKDVFDCMLNQTDVGNNNNKFYLIQLLEENNSKKYYVWLRWGRVGYNGQNNLEHFGCDLDDAKRFFCKKFSDKTKNDFYYRDAFTKYPGKYDYVQLDYNPSNKLDENNKTQLATIEQLKGLPVPESKLDQRIQNLIQLICNVRAMEEALLEMKFDARKNPLGKLSATQIKAGYSSLKEIEAFIKTNKFNSAFIEANNIYYTRIPHEFGRNTPPLIKTIQQLKSEIELLEALDDIEIAFTTLNIETNTRLNPIDQHYEQLKCKLNPIDKTKDIHKIISKYLQTTHASTHEQYKMQIEDIFEIERENENEVFKDVGNKMLLWHGSRLTNFAGIMSQGLRIAPPEAPVTGYMFGKGLYFADMSSKSANYCYPTPSKNTGLVLLSEVALGKCNELLNADNNAHRLPDGFSSVKGLGSIAPNLKNAVTLDNDVVIPMGPSESTDVNNPKGYTLNYNEYIVYDTKQVRMRYVIKLKFLFK</sequence>
<evidence type="ECO:0000259" key="19">
    <source>
        <dbReference type="PROSITE" id="PS51060"/>
    </source>
</evidence>
<evidence type="ECO:0000256" key="3">
    <source>
        <dbReference type="ARBA" id="ARBA00022679"/>
    </source>
</evidence>
<evidence type="ECO:0000256" key="13">
    <source>
        <dbReference type="ARBA" id="ARBA00024347"/>
    </source>
</evidence>
<dbReference type="EC" id="2.4.2.-" evidence="15"/>
<dbReference type="SUPFAM" id="SSF47587">
    <property type="entry name" value="Domain of poly(ADP-ribose) polymerase"/>
    <property type="match status" value="1"/>
</dbReference>
<dbReference type="FunFam" id="2.20.140.10:FF:000001">
    <property type="entry name" value="Poly [ADP-ribose] polymerase"/>
    <property type="match status" value="1"/>
</dbReference>
<feature type="domain" description="WWE" evidence="17">
    <location>
        <begin position="3"/>
        <end position="80"/>
    </location>
</feature>
<dbReference type="PROSITE" id="PS50918">
    <property type="entry name" value="WWE"/>
    <property type="match status" value="1"/>
</dbReference>
<dbReference type="Proteomes" id="UP000663891">
    <property type="component" value="Unassembled WGS sequence"/>
</dbReference>
<evidence type="ECO:0000256" key="7">
    <source>
        <dbReference type="ARBA" id="ARBA00022765"/>
    </source>
</evidence>
<dbReference type="Pfam" id="PF00644">
    <property type="entry name" value="PARP"/>
    <property type="match status" value="1"/>
</dbReference>
<gene>
    <name evidence="21" type="ORF">VCS650_LOCUS159</name>
</gene>
<keyword evidence="10 15" id="KW-0520">NAD</keyword>
<feature type="domain" description="PARP catalytic" evidence="18">
    <location>
        <begin position="599"/>
        <end position="823"/>
    </location>
</feature>
<keyword evidence="11" id="KW-0238">DNA-binding</keyword>
<dbReference type="PANTHER" id="PTHR10459:SF60">
    <property type="entry name" value="POLY [ADP-RIBOSE] POLYMERASE 2"/>
    <property type="match status" value="1"/>
</dbReference>
<dbReference type="PROSITE" id="PS51977">
    <property type="entry name" value="WGR"/>
    <property type="match status" value="1"/>
</dbReference>
<comment type="caution">
    <text evidence="21">The sequence shown here is derived from an EMBL/GenBank/DDBJ whole genome shotgun (WGS) entry which is preliminary data.</text>
</comment>
<dbReference type="GO" id="GO:0003677">
    <property type="term" value="F:DNA binding"/>
    <property type="evidence" value="ECO:0007669"/>
    <property type="project" value="UniProtKB-KW"/>
</dbReference>
<dbReference type="GO" id="GO:0070212">
    <property type="term" value="P:protein poly-ADP-ribosylation"/>
    <property type="evidence" value="ECO:0007669"/>
    <property type="project" value="TreeGrafter"/>
</dbReference>
<dbReference type="InterPro" id="IPR036930">
    <property type="entry name" value="WGR_dom_sf"/>
</dbReference>
<protein>
    <recommendedName>
        <fullName evidence="15">Poly [ADP-ribose] polymerase</fullName>
        <shortName evidence="15">PARP</shortName>
        <ecNumber evidence="15">2.4.2.-</ecNumber>
    </recommendedName>
</protein>
<dbReference type="Pfam" id="PF02877">
    <property type="entry name" value="PARP_reg"/>
    <property type="match status" value="1"/>
</dbReference>